<organism evidence="1 2">
    <name type="scientific">Methylocapsa polymorpha</name>
    <dbReference type="NCBI Taxonomy" id="3080828"/>
    <lineage>
        <taxon>Bacteria</taxon>
        <taxon>Pseudomonadati</taxon>
        <taxon>Pseudomonadota</taxon>
        <taxon>Alphaproteobacteria</taxon>
        <taxon>Hyphomicrobiales</taxon>
        <taxon>Beijerinckiaceae</taxon>
        <taxon>Methylocapsa</taxon>
    </lineage>
</organism>
<name>A0ABZ0HNT0_9HYPH</name>
<accession>A0ABZ0HNT0</accession>
<dbReference type="EMBL" id="CP136862">
    <property type="protein sequence ID" value="WOJ88054.1"/>
    <property type="molecule type" value="Genomic_DNA"/>
</dbReference>
<sequence>MSESEITLEAERLKALIDQWRFEVFHGSIVARDVEVWNFVRSAAEDLKQRLIVELSPRTP</sequence>
<dbReference type="RefSeq" id="WP_407337492.1">
    <property type="nucleotide sequence ID" value="NZ_CP136862.1"/>
</dbReference>
<evidence type="ECO:0000313" key="1">
    <source>
        <dbReference type="EMBL" id="WOJ88054.1"/>
    </source>
</evidence>
<protein>
    <submittedName>
        <fullName evidence="1">Uncharacterized protein</fullName>
    </submittedName>
</protein>
<dbReference type="Proteomes" id="UP001626536">
    <property type="component" value="Chromosome"/>
</dbReference>
<keyword evidence="2" id="KW-1185">Reference proteome</keyword>
<proteinExistence type="predicted"/>
<gene>
    <name evidence="1" type="ORF">RZS28_09305</name>
</gene>
<evidence type="ECO:0000313" key="2">
    <source>
        <dbReference type="Proteomes" id="UP001626536"/>
    </source>
</evidence>
<reference evidence="1 2" key="1">
    <citation type="submission" date="2023-10" db="EMBL/GenBank/DDBJ databases">
        <title>Novel methanotroph of the genus Methylocapsa from a subarctic wetland.</title>
        <authorList>
            <person name="Belova S.E."/>
            <person name="Oshkin I.Y."/>
            <person name="Miroshnikov K."/>
            <person name="Dedysh S.N."/>
        </authorList>
    </citation>
    <scope>NUCLEOTIDE SEQUENCE [LARGE SCALE GENOMIC DNA]</scope>
    <source>
        <strain evidence="1 2">RX1</strain>
    </source>
</reference>